<keyword evidence="1" id="KW-0175">Coiled coil</keyword>
<dbReference type="STRING" id="7244.A0A0Q9W6T8"/>
<dbReference type="GO" id="GO:0005615">
    <property type="term" value="C:extracellular space"/>
    <property type="evidence" value="ECO:0007669"/>
    <property type="project" value="TreeGrafter"/>
</dbReference>
<evidence type="ECO:0000256" key="1">
    <source>
        <dbReference type="SAM" id="Coils"/>
    </source>
</evidence>
<evidence type="ECO:0000256" key="2">
    <source>
        <dbReference type="SAM" id="SignalP"/>
    </source>
</evidence>
<dbReference type="EMBL" id="CH940654">
    <property type="protein sequence ID" value="KRF78023.1"/>
    <property type="molecule type" value="Genomic_DNA"/>
</dbReference>
<dbReference type="SMR" id="A0A0Q9W6T8"/>
<dbReference type="AlphaFoldDB" id="A0A0Q9W6T8"/>
<dbReference type="InterPro" id="IPR002181">
    <property type="entry name" value="Fibrinogen_a/b/g_C_dom"/>
</dbReference>
<gene>
    <name evidence="4" type="primary">Dvir\GJ26659</name>
    <name evidence="4" type="ORF">Dvir_GJ26659</name>
</gene>
<dbReference type="PROSITE" id="PS51406">
    <property type="entry name" value="FIBRINOGEN_C_2"/>
    <property type="match status" value="1"/>
</dbReference>
<protein>
    <recommendedName>
        <fullName evidence="3">Fibrinogen C-terminal domain-containing protein</fullName>
    </recommendedName>
</protein>
<dbReference type="Pfam" id="PF00147">
    <property type="entry name" value="Fibrinogen_C"/>
    <property type="match status" value="1"/>
</dbReference>
<name>A0A0Q9W6T8_DROVI</name>
<dbReference type="PANTHER" id="PTHR19143">
    <property type="entry name" value="FIBRINOGEN/TENASCIN/ANGIOPOEITIN"/>
    <property type="match status" value="1"/>
</dbReference>
<keyword evidence="5" id="KW-1185">Reference proteome</keyword>
<dbReference type="InParanoid" id="A0A0Q9W6T8"/>
<dbReference type="SUPFAM" id="SSF56496">
    <property type="entry name" value="Fibrinogen C-terminal domain-like"/>
    <property type="match status" value="1"/>
</dbReference>
<organism evidence="4 5">
    <name type="scientific">Drosophila virilis</name>
    <name type="common">Fruit fly</name>
    <dbReference type="NCBI Taxonomy" id="7244"/>
    <lineage>
        <taxon>Eukaryota</taxon>
        <taxon>Metazoa</taxon>
        <taxon>Ecdysozoa</taxon>
        <taxon>Arthropoda</taxon>
        <taxon>Hexapoda</taxon>
        <taxon>Insecta</taxon>
        <taxon>Pterygota</taxon>
        <taxon>Neoptera</taxon>
        <taxon>Endopterygota</taxon>
        <taxon>Diptera</taxon>
        <taxon>Brachycera</taxon>
        <taxon>Muscomorpha</taxon>
        <taxon>Ephydroidea</taxon>
        <taxon>Drosophilidae</taxon>
        <taxon>Drosophila</taxon>
    </lineage>
</organism>
<feature type="signal peptide" evidence="2">
    <location>
        <begin position="1"/>
        <end position="21"/>
    </location>
</feature>
<feature type="chain" id="PRO_5006386519" description="Fibrinogen C-terminal domain-containing protein" evidence="2">
    <location>
        <begin position="22"/>
        <end position="272"/>
    </location>
</feature>
<dbReference type="InterPro" id="IPR036056">
    <property type="entry name" value="Fibrinogen-like_C"/>
</dbReference>
<dbReference type="InterPro" id="IPR050373">
    <property type="entry name" value="Fibrinogen_C-term_domain"/>
</dbReference>
<dbReference type="PANTHER" id="PTHR19143:SF458">
    <property type="entry name" value="FIBRINOGEN C-TERMINAL DOMAIN-CONTAINING PROTEIN-RELATED"/>
    <property type="match status" value="1"/>
</dbReference>
<dbReference type="KEGG" id="dvi:26531429"/>
<evidence type="ECO:0000313" key="4">
    <source>
        <dbReference type="EMBL" id="KRF78023.1"/>
    </source>
</evidence>
<dbReference type="SMART" id="SM00186">
    <property type="entry name" value="FBG"/>
    <property type="match status" value="1"/>
</dbReference>
<evidence type="ECO:0000259" key="3">
    <source>
        <dbReference type="PROSITE" id="PS51406"/>
    </source>
</evidence>
<sequence>MSRNLIAFAFLWLSALCVVHCESLEGRISALETQLENKDELIAMLRIKTISEQEKIEQLEKRLSEFMLQNNKCQFSSCLCKSTDLHEIKVPGTEPFQVSCDSTLAGSGWTVVLRRINGNVNFNRNWREYQQGFGDLRGEFFIGLDKLHLITKSQPYELYIYLQNLNNETRFARYDSFAIADDDASFEITSLGAYSGNAGDAMVHHKNMKFSTFDLDNDNSNRNCADENSSGWWFNNCYHCNLNGPYNSGFYWYPWQKSVLKFAQVMIRPKAH</sequence>
<dbReference type="Proteomes" id="UP000008792">
    <property type="component" value="Unassembled WGS sequence"/>
</dbReference>
<proteinExistence type="predicted"/>
<dbReference type="CDD" id="cd00087">
    <property type="entry name" value="FReD"/>
    <property type="match status" value="1"/>
</dbReference>
<feature type="domain" description="Fibrinogen C-terminal" evidence="3">
    <location>
        <begin position="69"/>
        <end position="271"/>
    </location>
</feature>
<feature type="coiled-coil region" evidence="1">
    <location>
        <begin position="21"/>
        <end position="62"/>
    </location>
</feature>
<dbReference type="OrthoDB" id="6145874at2759"/>
<dbReference type="Gene3D" id="3.90.215.10">
    <property type="entry name" value="Gamma Fibrinogen, chain A, domain 1"/>
    <property type="match status" value="1"/>
</dbReference>
<accession>A0A0Q9W6T8</accession>
<evidence type="ECO:0000313" key="5">
    <source>
        <dbReference type="Proteomes" id="UP000008792"/>
    </source>
</evidence>
<keyword evidence="2" id="KW-0732">Signal</keyword>
<reference evidence="4 5" key="1">
    <citation type="journal article" date="2007" name="Nature">
        <title>Evolution of genes and genomes on the Drosophila phylogeny.</title>
        <authorList>
            <consortium name="Drosophila 12 Genomes Consortium"/>
            <person name="Clark A.G."/>
            <person name="Eisen M.B."/>
            <person name="Smith D.R."/>
            <person name="Bergman C.M."/>
            <person name="Oliver B."/>
            <person name="Markow T.A."/>
            <person name="Kaufman T.C."/>
            <person name="Kellis M."/>
            <person name="Gelbart W."/>
            <person name="Iyer V.N."/>
            <person name="Pollard D.A."/>
            <person name="Sackton T.B."/>
            <person name="Larracuente A.M."/>
            <person name="Singh N.D."/>
            <person name="Abad J.P."/>
            <person name="Abt D.N."/>
            <person name="Adryan B."/>
            <person name="Aguade M."/>
            <person name="Akashi H."/>
            <person name="Anderson W.W."/>
            <person name="Aquadro C.F."/>
            <person name="Ardell D.H."/>
            <person name="Arguello R."/>
            <person name="Artieri C.G."/>
            <person name="Barbash D.A."/>
            <person name="Barker D."/>
            <person name="Barsanti P."/>
            <person name="Batterham P."/>
            <person name="Batzoglou S."/>
            <person name="Begun D."/>
            <person name="Bhutkar A."/>
            <person name="Blanco E."/>
            <person name="Bosak S.A."/>
            <person name="Bradley R.K."/>
            <person name="Brand A.D."/>
            <person name="Brent M.R."/>
            <person name="Brooks A.N."/>
            <person name="Brown R.H."/>
            <person name="Butlin R.K."/>
            <person name="Caggese C."/>
            <person name="Calvi B.R."/>
            <person name="Bernardo de Carvalho A."/>
            <person name="Caspi A."/>
            <person name="Castrezana S."/>
            <person name="Celniker S.E."/>
            <person name="Chang J.L."/>
            <person name="Chapple C."/>
            <person name="Chatterji S."/>
            <person name="Chinwalla A."/>
            <person name="Civetta A."/>
            <person name="Clifton S.W."/>
            <person name="Comeron J.M."/>
            <person name="Costello J.C."/>
            <person name="Coyne J.A."/>
            <person name="Daub J."/>
            <person name="David R.G."/>
            <person name="Delcher A.L."/>
            <person name="Delehaunty K."/>
            <person name="Do C.B."/>
            <person name="Ebling H."/>
            <person name="Edwards K."/>
            <person name="Eickbush T."/>
            <person name="Evans J.D."/>
            <person name="Filipski A."/>
            <person name="Findeiss S."/>
            <person name="Freyhult E."/>
            <person name="Fulton L."/>
            <person name="Fulton R."/>
            <person name="Garcia A.C."/>
            <person name="Gardiner A."/>
            <person name="Garfield D.A."/>
            <person name="Garvin B.E."/>
            <person name="Gibson G."/>
            <person name="Gilbert D."/>
            <person name="Gnerre S."/>
            <person name="Godfrey J."/>
            <person name="Good R."/>
            <person name="Gotea V."/>
            <person name="Gravely B."/>
            <person name="Greenberg A.J."/>
            <person name="Griffiths-Jones S."/>
            <person name="Gross S."/>
            <person name="Guigo R."/>
            <person name="Gustafson E.A."/>
            <person name="Haerty W."/>
            <person name="Hahn M.W."/>
            <person name="Halligan D.L."/>
            <person name="Halpern A.L."/>
            <person name="Halter G.M."/>
            <person name="Han M.V."/>
            <person name="Heger A."/>
            <person name="Hillier L."/>
            <person name="Hinrichs A.S."/>
            <person name="Holmes I."/>
            <person name="Hoskins R.A."/>
            <person name="Hubisz M.J."/>
            <person name="Hultmark D."/>
            <person name="Huntley M.A."/>
            <person name="Jaffe D.B."/>
            <person name="Jagadeeshan S."/>
            <person name="Jeck W.R."/>
            <person name="Johnson J."/>
            <person name="Jones C.D."/>
            <person name="Jordan W.C."/>
            <person name="Karpen G.H."/>
            <person name="Kataoka E."/>
            <person name="Keightley P.D."/>
            <person name="Kheradpour P."/>
            <person name="Kirkness E.F."/>
            <person name="Koerich L.B."/>
            <person name="Kristiansen K."/>
            <person name="Kudrna D."/>
            <person name="Kulathinal R.J."/>
            <person name="Kumar S."/>
            <person name="Kwok R."/>
            <person name="Lander E."/>
            <person name="Langley C.H."/>
            <person name="Lapoint R."/>
            <person name="Lazzaro B.P."/>
            <person name="Lee S.J."/>
            <person name="Levesque L."/>
            <person name="Li R."/>
            <person name="Lin C.F."/>
            <person name="Lin M.F."/>
            <person name="Lindblad-Toh K."/>
            <person name="Llopart A."/>
            <person name="Long M."/>
            <person name="Low L."/>
            <person name="Lozovsky E."/>
            <person name="Lu J."/>
            <person name="Luo M."/>
            <person name="Machado C.A."/>
            <person name="Makalowski W."/>
            <person name="Marzo M."/>
            <person name="Matsuda M."/>
            <person name="Matzkin L."/>
            <person name="McAllister B."/>
            <person name="McBride C.S."/>
            <person name="McKernan B."/>
            <person name="McKernan K."/>
            <person name="Mendez-Lago M."/>
            <person name="Minx P."/>
            <person name="Mollenhauer M.U."/>
            <person name="Montooth K."/>
            <person name="Mount S.M."/>
            <person name="Mu X."/>
            <person name="Myers E."/>
            <person name="Negre B."/>
            <person name="Newfeld S."/>
            <person name="Nielsen R."/>
            <person name="Noor M.A."/>
            <person name="O'Grady P."/>
            <person name="Pachter L."/>
            <person name="Papaceit M."/>
            <person name="Parisi M.J."/>
            <person name="Parisi M."/>
            <person name="Parts L."/>
            <person name="Pedersen J.S."/>
            <person name="Pesole G."/>
            <person name="Phillippy A.M."/>
            <person name="Ponting C.P."/>
            <person name="Pop M."/>
            <person name="Porcelli D."/>
            <person name="Powell J.R."/>
            <person name="Prohaska S."/>
            <person name="Pruitt K."/>
            <person name="Puig M."/>
            <person name="Quesneville H."/>
            <person name="Ram K.R."/>
            <person name="Rand D."/>
            <person name="Rasmussen M.D."/>
            <person name="Reed L.K."/>
            <person name="Reenan R."/>
            <person name="Reily A."/>
            <person name="Remington K.A."/>
            <person name="Rieger T.T."/>
            <person name="Ritchie M.G."/>
            <person name="Robin C."/>
            <person name="Rogers Y.H."/>
            <person name="Rohde C."/>
            <person name="Rozas J."/>
            <person name="Rubenfield M.J."/>
            <person name="Ruiz A."/>
            <person name="Russo S."/>
            <person name="Salzberg S.L."/>
            <person name="Sanchez-Gracia A."/>
            <person name="Saranga D.J."/>
            <person name="Sato H."/>
            <person name="Schaeffer S.W."/>
            <person name="Schatz M.C."/>
            <person name="Schlenke T."/>
            <person name="Schwartz R."/>
            <person name="Segarra C."/>
            <person name="Singh R.S."/>
            <person name="Sirot L."/>
            <person name="Sirota M."/>
            <person name="Sisneros N.B."/>
            <person name="Smith C.D."/>
            <person name="Smith T.F."/>
            <person name="Spieth J."/>
            <person name="Stage D.E."/>
            <person name="Stark A."/>
            <person name="Stephan W."/>
            <person name="Strausberg R.L."/>
            <person name="Strempel S."/>
            <person name="Sturgill D."/>
            <person name="Sutton G."/>
            <person name="Sutton G.G."/>
            <person name="Tao W."/>
            <person name="Teichmann S."/>
            <person name="Tobari Y.N."/>
            <person name="Tomimura Y."/>
            <person name="Tsolas J.M."/>
            <person name="Valente V.L."/>
            <person name="Venter E."/>
            <person name="Venter J.C."/>
            <person name="Vicario S."/>
            <person name="Vieira F.G."/>
            <person name="Vilella A.J."/>
            <person name="Villasante A."/>
            <person name="Walenz B."/>
            <person name="Wang J."/>
            <person name="Wasserman M."/>
            <person name="Watts T."/>
            <person name="Wilson D."/>
            <person name="Wilson R.K."/>
            <person name="Wing R.A."/>
            <person name="Wolfner M.F."/>
            <person name="Wong A."/>
            <person name="Wong G.K."/>
            <person name="Wu C.I."/>
            <person name="Wu G."/>
            <person name="Yamamoto D."/>
            <person name="Yang H.P."/>
            <person name="Yang S.P."/>
            <person name="Yorke J.A."/>
            <person name="Yoshida K."/>
            <person name="Zdobnov E."/>
            <person name="Zhang P."/>
            <person name="Zhang Y."/>
            <person name="Zimin A.V."/>
            <person name="Baldwin J."/>
            <person name="Abdouelleil A."/>
            <person name="Abdulkadir J."/>
            <person name="Abebe A."/>
            <person name="Abera B."/>
            <person name="Abreu J."/>
            <person name="Acer S.C."/>
            <person name="Aftuck L."/>
            <person name="Alexander A."/>
            <person name="An P."/>
            <person name="Anderson E."/>
            <person name="Anderson S."/>
            <person name="Arachi H."/>
            <person name="Azer M."/>
            <person name="Bachantsang P."/>
            <person name="Barry A."/>
            <person name="Bayul T."/>
            <person name="Berlin A."/>
            <person name="Bessette D."/>
            <person name="Bloom T."/>
            <person name="Blye J."/>
            <person name="Boguslavskiy L."/>
            <person name="Bonnet C."/>
            <person name="Boukhgalter B."/>
            <person name="Bourzgui I."/>
            <person name="Brown A."/>
            <person name="Cahill P."/>
            <person name="Channer S."/>
            <person name="Cheshatsang Y."/>
            <person name="Chuda L."/>
            <person name="Citroen M."/>
            <person name="Collymore A."/>
            <person name="Cooke P."/>
            <person name="Costello M."/>
            <person name="D'Aco K."/>
            <person name="Daza R."/>
            <person name="De Haan G."/>
            <person name="DeGray S."/>
            <person name="DeMaso C."/>
            <person name="Dhargay N."/>
            <person name="Dooley K."/>
            <person name="Dooley E."/>
            <person name="Doricent M."/>
            <person name="Dorje P."/>
            <person name="Dorjee K."/>
            <person name="Dupes A."/>
            <person name="Elong R."/>
            <person name="Falk J."/>
            <person name="Farina A."/>
            <person name="Faro S."/>
            <person name="Ferguson D."/>
            <person name="Fisher S."/>
            <person name="Foley C.D."/>
            <person name="Franke A."/>
            <person name="Friedrich D."/>
            <person name="Gadbois L."/>
            <person name="Gearin G."/>
            <person name="Gearin C.R."/>
            <person name="Giannoukos G."/>
            <person name="Goode T."/>
            <person name="Graham J."/>
            <person name="Grandbois E."/>
            <person name="Grewal S."/>
            <person name="Gyaltsen K."/>
            <person name="Hafez N."/>
            <person name="Hagos B."/>
            <person name="Hall J."/>
            <person name="Henson C."/>
            <person name="Hollinger A."/>
            <person name="Honan T."/>
            <person name="Huard M.D."/>
            <person name="Hughes L."/>
            <person name="Hurhula B."/>
            <person name="Husby M.E."/>
            <person name="Kamat A."/>
            <person name="Kanga B."/>
            <person name="Kashin S."/>
            <person name="Khazanovich D."/>
            <person name="Kisner P."/>
            <person name="Lance K."/>
            <person name="Lara M."/>
            <person name="Lee W."/>
            <person name="Lennon N."/>
            <person name="Letendre F."/>
            <person name="LeVine R."/>
            <person name="Lipovsky A."/>
            <person name="Liu X."/>
            <person name="Liu J."/>
            <person name="Liu S."/>
            <person name="Lokyitsang T."/>
            <person name="Lokyitsang Y."/>
            <person name="Lubonja R."/>
            <person name="Lui A."/>
            <person name="MacDonald P."/>
            <person name="Magnisalis V."/>
            <person name="Maru K."/>
            <person name="Matthews C."/>
            <person name="McCusker W."/>
            <person name="McDonough S."/>
            <person name="Mehta T."/>
            <person name="Meldrim J."/>
            <person name="Meneus L."/>
            <person name="Mihai O."/>
            <person name="Mihalev A."/>
            <person name="Mihova T."/>
            <person name="Mittelman R."/>
            <person name="Mlenga V."/>
            <person name="Montmayeur A."/>
            <person name="Mulrain L."/>
            <person name="Navidi A."/>
            <person name="Naylor J."/>
            <person name="Negash T."/>
            <person name="Nguyen T."/>
            <person name="Nguyen N."/>
            <person name="Nicol R."/>
            <person name="Norbu C."/>
            <person name="Norbu N."/>
            <person name="Novod N."/>
            <person name="O'Neill B."/>
            <person name="Osman S."/>
            <person name="Markiewicz E."/>
            <person name="Oyono O.L."/>
            <person name="Patti C."/>
            <person name="Phunkhang P."/>
            <person name="Pierre F."/>
            <person name="Priest M."/>
            <person name="Raghuraman S."/>
            <person name="Rege F."/>
            <person name="Reyes R."/>
            <person name="Rise C."/>
            <person name="Rogov P."/>
            <person name="Ross K."/>
            <person name="Ryan E."/>
            <person name="Settipalli S."/>
            <person name="Shea T."/>
            <person name="Sherpa N."/>
            <person name="Shi L."/>
            <person name="Shih D."/>
            <person name="Sparrow T."/>
            <person name="Spaulding J."/>
            <person name="Stalker J."/>
            <person name="Stange-Thomann N."/>
            <person name="Stavropoulos S."/>
            <person name="Stone C."/>
            <person name="Strader C."/>
            <person name="Tesfaye S."/>
            <person name="Thomson T."/>
            <person name="Thoulutsang Y."/>
            <person name="Thoulutsang D."/>
            <person name="Topham K."/>
            <person name="Topping I."/>
            <person name="Tsamla T."/>
            <person name="Vassiliev H."/>
            <person name="Vo A."/>
            <person name="Wangchuk T."/>
            <person name="Wangdi T."/>
            <person name="Weiand M."/>
            <person name="Wilkinson J."/>
            <person name="Wilson A."/>
            <person name="Yadav S."/>
            <person name="Young G."/>
            <person name="Yu Q."/>
            <person name="Zembek L."/>
            <person name="Zhong D."/>
            <person name="Zimmer A."/>
            <person name="Zwirko Z."/>
            <person name="Jaffe D.B."/>
            <person name="Alvarez P."/>
            <person name="Brockman W."/>
            <person name="Butler J."/>
            <person name="Chin C."/>
            <person name="Gnerre S."/>
            <person name="Grabherr M."/>
            <person name="Kleber M."/>
            <person name="Mauceli E."/>
            <person name="MacCallum I."/>
        </authorList>
    </citation>
    <scope>NUCLEOTIDE SEQUENCE [LARGE SCALE GENOMIC DNA]</scope>
    <source>
        <strain evidence="5">Tucson 15010-1051.87</strain>
    </source>
</reference>
<dbReference type="InterPro" id="IPR014716">
    <property type="entry name" value="Fibrinogen_a/b/g_C_1"/>
</dbReference>